<feature type="domain" description="Cas12f1-like TNB" evidence="9">
    <location>
        <begin position="293"/>
        <end position="359"/>
    </location>
</feature>
<keyword evidence="7" id="KW-0233">DNA recombination</keyword>
<evidence type="ECO:0000256" key="6">
    <source>
        <dbReference type="ARBA" id="ARBA00023125"/>
    </source>
</evidence>
<dbReference type="AlphaFoldDB" id="A0A6J5F7D4"/>
<evidence type="ECO:0000256" key="7">
    <source>
        <dbReference type="ARBA" id="ARBA00023172"/>
    </source>
</evidence>
<dbReference type="Pfam" id="PF01385">
    <property type="entry name" value="OrfB_IS605"/>
    <property type="match status" value="1"/>
</dbReference>
<evidence type="ECO:0000259" key="9">
    <source>
        <dbReference type="Pfam" id="PF07282"/>
    </source>
</evidence>
<evidence type="ECO:0000256" key="5">
    <source>
        <dbReference type="ARBA" id="ARBA00022833"/>
    </source>
</evidence>
<dbReference type="Proteomes" id="UP000494363">
    <property type="component" value="Unassembled WGS sequence"/>
</dbReference>
<keyword evidence="5" id="KW-0862">Zinc</keyword>
<dbReference type="PANTHER" id="PTHR30405">
    <property type="entry name" value="TRANSPOSASE"/>
    <property type="match status" value="1"/>
</dbReference>
<dbReference type="NCBIfam" id="NF040570">
    <property type="entry name" value="guided_TnpB"/>
    <property type="match status" value="1"/>
</dbReference>
<dbReference type="GO" id="GO:0006310">
    <property type="term" value="P:DNA recombination"/>
    <property type="evidence" value="ECO:0007669"/>
    <property type="project" value="UniProtKB-KW"/>
</dbReference>
<proteinExistence type="inferred from homology"/>
<dbReference type="GO" id="GO:0003677">
    <property type="term" value="F:DNA binding"/>
    <property type="evidence" value="ECO:0007669"/>
    <property type="project" value="UniProtKB-KW"/>
</dbReference>
<evidence type="ECO:0000259" key="8">
    <source>
        <dbReference type="Pfam" id="PF01385"/>
    </source>
</evidence>
<dbReference type="Pfam" id="PF07282">
    <property type="entry name" value="Cas12f1-like_TNB"/>
    <property type="match status" value="1"/>
</dbReference>
<dbReference type="InterPro" id="IPR021027">
    <property type="entry name" value="Transposase_put_HTH"/>
</dbReference>
<name>A0A6J5F7D4_9BURK</name>
<dbReference type="InterPro" id="IPR051399">
    <property type="entry name" value="RNA-guided_DNA_endo/Transpos"/>
</dbReference>
<comment type="similarity">
    <text evidence="2">In the N-terminal section; belongs to the transposase 2 family.</text>
</comment>
<dbReference type="InterPro" id="IPR001959">
    <property type="entry name" value="Transposase"/>
</dbReference>
<dbReference type="InterPro" id="IPR010095">
    <property type="entry name" value="Cas12f1-like_TNB"/>
</dbReference>
<feature type="domain" description="Probable transposase IS891/IS1136/IS1341" evidence="8">
    <location>
        <begin position="162"/>
        <end position="266"/>
    </location>
</feature>
<reference evidence="11 12" key="1">
    <citation type="submission" date="2020-04" db="EMBL/GenBank/DDBJ databases">
        <authorList>
            <person name="De Canck E."/>
        </authorList>
    </citation>
    <scope>NUCLEOTIDE SEQUENCE [LARGE SCALE GENOMIC DNA]</scope>
    <source>
        <strain evidence="11 12">LMG 29542</strain>
    </source>
</reference>
<keyword evidence="3" id="KW-0815">Transposition</keyword>
<accession>A0A6J5F7D4</accession>
<keyword evidence="12" id="KW-1185">Reference proteome</keyword>
<dbReference type="EMBL" id="CADIKH010000074">
    <property type="protein sequence ID" value="CAB3773377.1"/>
    <property type="molecule type" value="Genomic_DNA"/>
</dbReference>
<evidence type="ECO:0000256" key="3">
    <source>
        <dbReference type="ARBA" id="ARBA00022578"/>
    </source>
</evidence>
<evidence type="ECO:0000259" key="10">
    <source>
        <dbReference type="Pfam" id="PF12323"/>
    </source>
</evidence>
<protein>
    <submittedName>
        <fullName evidence="11">IS200/IS605 family transposase ISAba30</fullName>
    </submittedName>
</protein>
<evidence type="ECO:0000256" key="2">
    <source>
        <dbReference type="ARBA" id="ARBA00011044"/>
    </source>
</evidence>
<keyword evidence="6" id="KW-0238">DNA-binding</keyword>
<dbReference type="GO" id="GO:0046872">
    <property type="term" value="F:metal ion binding"/>
    <property type="evidence" value="ECO:0007669"/>
    <property type="project" value="UniProtKB-KW"/>
</dbReference>
<comment type="similarity">
    <text evidence="1">In the C-terminal section; belongs to the transposase 35 family.</text>
</comment>
<sequence>MPTGEQVRRMRQFAGACRFVYNRALAFQKENHAAGQKFVGYVGMAKHLTQWRNSTDTPWLKDGPVHTQQHAPKHLEVAFRNFFEGRASFPQFKRKGAGDSFLFPDKNQISVDAGNGRIKVPKLGWLRYRKSRDVPGEVRSATVSLRAGKWHVSILTKREAGQPVPRGPAIGIDVGVARFATMSDGSFIAPLASFRKHEQRLAKYQRRMARKVRGSSNWKKAKGIQRIHARIANARSDFLHKASTTISKNHAMVAVEDLKISNMSRSAKGTAEAPGRNVRAKSGLNRSILDQGWGEFRRQLEYKTAWRGGFFVAVDPKNTSRTCPCCGHVSKDNRRTQALFACVSCGHQANADHVGALNVLAAGHAAIACGGMARSGHPAKQEPTEGAVEPVGIPVLRARRMSTTTTWPEPPRRKCRR</sequence>
<organism evidence="11 12">
    <name type="scientific">Paraburkholderia humisilvae</name>
    <dbReference type="NCBI Taxonomy" id="627669"/>
    <lineage>
        <taxon>Bacteria</taxon>
        <taxon>Pseudomonadati</taxon>
        <taxon>Pseudomonadota</taxon>
        <taxon>Betaproteobacteria</taxon>
        <taxon>Burkholderiales</taxon>
        <taxon>Burkholderiaceae</taxon>
        <taxon>Paraburkholderia</taxon>
    </lineage>
</organism>
<feature type="domain" description="Transposase putative helix-turn-helix" evidence="10">
    <location>
        <begin position="1"/>
        <end position="37"/>
    </location>
</feature>
<evidence type="ECO:0000256" key="1">
    <source>
        <dbReference type="ARBA" id="ARBA00008761"/>
    </source>
</evidence>
<keyword evidence="4" id="KW-0479">Metal-binding</keyword>
<evidence type="ECO:0000256" key="4">
    <source>
        <dbReference type="ARBA" id="ARBA00022723"/>
    </source>
</evidence>
<dbReference type="GO" id="GO:0032196">
    <property type="term" value="P:transposition"/>
    <property type="evidence" value="ECO:0007669"/>
    <property type="project" value="UniProtKB-KW"/>
</dbReference>
<dbReference type="Pfam" id="PF12323">
    <property type="entry name" value="HTH_OrfB_IS605"/>
    <property type="match status" value="1"/>
</dbReference>
<evidence type="ECO:0000313" key="11">
    <source>
        <dbReference type="EMBL" id="CAB3773377.1"/>
    </source>
</evidence>
<dbReference type="PANTHER" id="PTHR30405:SF25">
    <property type="entry name" value="RNA-GUIDED DNA ENDONUCLEASE INSQ-RELATED"/>
    <property type="match status" value="1"/>
</dbReference>
<evidence type="ECO:0000313" key="12">
    <source>
        <dbReference type="Proteomes" id="UP000494363"/>
    </source>
</evidence>
<gene>
    <name evidence="11" type="ORF">LMG29542_07216</name>
</gene>